<keyword evidence="1" id="KW-0812">Transmembrane</keyword>
<evidence type="ECO:0000256" key="1">
    <source>
        <dbReference type="SAM" id="Phobius"/>
    </source>
</evidence>
<organism evidence="2">
    <name type="scientific">Arundo donax</name>
    <name type="common">Giant reed</name>
    <name type="synonym">Donax arundinaceus</name>
    <dbReference type="NCBI Taxonomy" id="35708"/>
    <lineage>
        <taxon>Eukaryota</taxon>
        <taxon>Viridiplantae</taxon>
        <taxon>Streptophyta</taxon>
        <taxon>Embryophyta</taxon>
        <taxon>Tracheophyta</taxon>
        <taxon>Spermatophyta</taxon>
        <taxon>Magnoliopsida</taxon>
        <taxon>Liliopsida</taxon>
        <taxon>Poales</taxon>
        <taxon>Poaceae</taxon>
        <taxon>PACMAD clade</taxon>
        <taxon>Arundinoideae</taxon>
        <taxon>Arundineae</taxon>
        <taxon>Arundo</taxon>
    </lineage>
</organism>
<keyword evidence="1" id="KW-1133">Transmembrane helix</keyword>
<reference evidence="2" key="2">
    <citation type="journal article" date="2015" name="Data Brief">
        <title>Shoot transcriptome of the giant reed, Arundo donax.</title>
        <authorList>
            <person name="Barrero R.A."/>
            <person name="Guerrero F.D."/>
            <person name="Moolhuijzen P."/>
            <person name="Goolsby J.A."/>
            <person name="Tidwell J."/>
            <person name="Bellgard S.E."/>
            <person name="Bellgard M.I."/>
        </authorList>
    </citation>
    <scope>NUCLEOTIDE SEQUENCE</scope>
    <source>
        <tissue evidence="2">Shoot tissue taken approximately 20 cm above the soil surface</tissue>
    </source>
</reference>
<reference evidence="2" key="1">
    <citation type="submission" date="2014-09" db="EMBL/GenBank/DDBJ databases">
        <authorList>
            <person name="Magalhaes I.L.F."/>
            <person name="Oliveira U."/>
            <person name="Santos F.R."/>
            <person name="Vidigal T.H.D.A."/>
            <person name="Brescovit A.D."/>
            <person name="Santos A.J."/>
        </authorList>
    </citation>
    <scope>NUCLEOTIDE SEQUENCE</scope>
    <source>
        <tissue evidence="2">Shoot tissue taken approximately 20 cm above the soil surface</tissue>
    </source>
</reference>
<feature type="transmembrane region" description="Helical" evidence="1">
    <location>
        <begin position="124"/>
        <end position="141"/>
    </location>
</feature>
<feature type="transmembrane region" description="Helical" evidence="1">
    <location>
        <begin position="6"/>
        <end position="29"/>
    </location>
</feature>
<proteinExistence type="predicted"/>
<dbReference type="EMBL" id="GBRH01208231">
    <property type="protein sequence ID" value="JAD89664.1"/>
    <property type="molecule type" value="Transcribed_RNA"/>
</dbReference>
<accession>A0A0A9DM82</accession>
<dbReference type="AlphaFoldDB" id="A0A0A9DM82"/>
<name>A0A0A9DM82_ARUDO</name>
<evidence type="ECO:0000313" key="2">
    <source>
        <dbReference type="EMBL" id="JAD89664.1"/>
    </source>
</evidence>
<keyword evidence="1" id="KW-0472">Membrane</keyword>
<sequence length="142" mass="16145">MYELVLIAYFVDLFCLMNCCMRALFTAYISDLLSLKSSGSLKVHHCLQLFADTLVKKAYDNWMYVIEYDGKALLNPRPKKKAASTGQAETHPTPVSSASYQQNISFTSMLGPSPAGEQHLRLRHHYLSFLFLFLFLFGCFSL</sequence>
<protein>
    <submittedName>
        <fullName evidence="2">Uncharacterized protein</fullName>
    </submittedName>
</protein>